<proteinExistence type="predicted"/>
<gene>
    <name evidence="1" type="ORF">DA391_06180</name>
</gene>
<reference evidence="2" key="1">
    <citation type="journal article" date="2018" name="Genome Announc.">
        <title>First complete genome sequence of Yersinia massiliensis.</title>
        <authorList>
            <person name="Thomas M.C."/>
            <person name="Arling V."/>
            <person name="Goji N."/>
            <person name="Janzen T.W."/>
            <person name="Duceppe M.-O."/>
            <person name="Mathews A."/>
            <person name="Carrillo C."/>
            <person name="Amoako K."/>
        </authorList>
    </citation>
    <scope>NUCLEOTIDE SEQUENCE [LARGE SCALE GENOMIC DNA]</scope>
    <source>
        <strain evidence="2">GTA</strain>
    </source>
</reference>
<accession>A0ABM6URI3</accession>
<protein>
    <submittedName>
        <fullName evidence="1">Uncharacterized protein</fullName>
    </submittedName>
</protein>
<dbReference type="EMBL" id="CP028487">
    <property type="protein sequence ID" value="AVX37275.1"/>
    <property type="molecule type" value="Genomic_DNA"/>
</dbReference>
<keyword evidence="2" id="KW-1185">Reference proteome</keyword>
<organism evidence="1 2">
    <name type="scientific">Yersinia massiliensis</name>
    <dbReference type="NCBI Taxonomy" id="419257"/>
    <lineage>
        <taxon>Bacteria</taxon>
        <taxon>Pseudomonadati</taxon>
        <taxon>Pseudomonadota</taxon>
        <taxon>Gammaproteobacteria</taxon>
        <taxon>Enterobacterales</taxon>
        <taxon>Yersiniaceae</taxon>
        <taxon>Yersinia</taxon>
    </lineage>
</organism>
<sequence>MLLNQAGLFYSPSSFKLQRCWLFSCARITDSCQLIGTFSLAALLHLEIFRRMVAHLSILIVQKTSV</sequence>
<dbReference type="Proteomes" id="UP000240908">
    <property type="component" value="Chromosome"/>
</dbReference>
<evidence type="ECO:0000313" key="2">
    <source>
        <dbReference type="Proteomes" id="UP000240908"/>
    </source>
</evidence>
<evidence type="ECO:0000313" key="1">
    <source>
        <dbReference type="EMBL" id="AVX37275.1"/>
    </source>
</evidence>
<name>A0ABM6URI3_9GAMM</name>